<dbReference type="AlphaFoldDB" id="I5D6L4"/>
<dbReference type="InterPro" id="IPR054779">
    <property type="entry name" value="Cys_pept_put_mycoplasmatota"/>
</dbReference>
<accession>I5D6L4</accession>
<proteinExistence type="predicted"/>
<sequence>MYNFNYSETQYIDKINDLFISVDEQNKITQYSNLDISKLIKYFELEIFKYDKTTDFKVAKIKFFTDTMGNPMVYVEYNPLGCAVFSLKNFDSLIINIESKERKISKLDKIKKYSLNLYTGDFFEIEKDFKFHNDNPLYKNLSKNPTNVFKTLNNHSLLNTKKSLSSGKITNDSNGFPSLGTYIPDFVNKDHNDNKKIIHADKEVSHSWWFKTLFNGFGYTTPRDYGYDDWLDRGLCHYIASSILLQYSQLFLSQDTLSDEQKTKYMTKPTTSDKEKDELGYPTAPEFSKELVHDLWEKYNSNWFATSGGVLAGAIERLLNDNNRKSPIYVHYREAGAIRPWAWIDSDQPCLVMGSIPVDSKGTRSIHAVVVYGYFDNGRKTLVHFGWPNESQVIMDSSLYWSLSLIALSPINKKPSLADKSYFMQNGQNIDVEDFERGSR</sequence>
<dbReference type="PATRIC" id="fig|1110504.5.peg.224"/>
<name>I5D6L4_MYCAA</name>
<protein>
    <submittedName>
        <fullName evidence="1">Uncharacterized protein</fullName>
    </submittedName>
</protein>
<evidence type="ECO:0000313" key="2">
    <source>
        <dbReference type="Proteomes" id="UP000003181"/>
    </source>
</evidence>
<dbReference type="OrthoDB" id="394997at2"/>
<comment type="caution">
    <text evidence="1">The sequence shown here is derived from an EMBL/GenBank/DDBJ whole genome shotgun (WGS) entry which is preliminary data.</text>
</comment>
<dbReference type="RefSeq" id="WP_004023994.1">
    <property type="nucleotide sequence ID" value="NZ_AJPR01000004.1"/>
</dbReference>
<gene>
    <name evidence="1" type="ORF">MAGb_2230</name>
</gene>
<organism evidence="1 2">
    <name type="scientific">Mycoplasmopsis agalactiae 14628</name>
    <dbReference type="NCBI Taxonomy" id="1110504"/>
    <lineage>
        <taxon>Bacteria</taxon>
        <taxon>Bacillati</taxon>
        <taxon>Mycoplasmatota</taxon>
        <taxon>Mycoplasmoidales</taxon>
        <taxon>Metamycoplasmataceae</taxon>
        <taxon>Mycoplasmopsis</taxon>
    </lineage>
</organism>
<dbReference type="EMBL" id="AJPR01000004">
    <property type="protein sequence ID" value="EIN15323.1"/>
    <property type="molecule type" value="Genomic_DNA"/>
</dbReference>
<dbReference type="NCBIfam" id="NF045837">
    <property type="entry name" value="Mplas_Cys_pep"/>
    <property type="match status" value="1"/>
</dbReference>
<dbReference type="Proteomes" id="UP000003181">
    <property type="component" value="Unassembled WGS sequence"/>
</dbReference>
<reference evidence="1 2" key="1">
    <citation type="journal article" date="2012" name="Appl. Environ. Microbiol.">
        <title>Emergence of Atypical Mycoplasma agalactiae Strains Harboring a New Prophage and Associated with an Alpine Wild Ungulate Mortality Episode.</title>
        <authorList>
            <person name="Tardy F."/>
            <person name="Baranowski E."/>
            <person name="Nouvel L.X."/>
            <person name="Mick V."/>
            <person name="Manso-Silvan L."/>
            <person name="Thiaucourt F."/>
            <person name="Thebault P."/>
            <person name="Breton M."/>
            <person name="Sirand-Pugnet P."/>
            <person name="Blanchard A."/>
            <person name="Garnier A."/>
            <person name="Gibert P."/>
            <person name="Game Y."/>
            <person name="Poumarat F."/>
            <person name="Citti C."/>
        </authorList>
    </citation>
    <scope>NUCLEOTIDE SEQUENCE [LARGE SCALE GENOMIC DNA]</scope>
    <source>
        <strain evidence="1 2">14628</strain>
    </source>
</reference>
<evidence type="ECO:0000313" key="1">
    <source>
        <dbReference type="EMBL" id="EIN15323.1"/>
    </source>
</evidence>